<dbReference type="PROSITE" id="PS50088">
    <property type="entry name" value="ANK_REPEAT"/>
    <property type="match status" value="2"/>
</dbReference>
<gene>
    <name evidence="4" type="ORF">TeGR_g12508</name>
</gene>
<evidence type="ECO:0000256" key="1">
    <source>
        <dbReference type="ARBA" id="ARBA00022737"/>
    </source>
</evidence>
<feature type="repeat" description="ANK" evidence="3">
    <location>
        <begin position="191"/>
        <end position="223"/>
    </location>
</feature>
<dbReference type="SMART" id="SM00248">
    <property type="entry name" value="ANK"/>
    <property type="match status" value="6"/>
</dbReference>
<keyword evidence="1" id="KW-0677">Repeat</keyword>
<comment type="caution">
    <text evidence="4">The sequence shown here is derived from an EMBL/GenBank/DDBJ whole genome shotgun (WGS) entry which is preliminary data.</text>
</comment>
<dbReference type="PROSITE" id="PS50297">
    <property type="entry name" value="ANK_REP_REGION"/>
    <property type="match status" value="2"/>
</dbReference>
<dbReference type="Proteomes" id="UP001165060">
    <property type="component" value="Unassembled WGS sequence"/>
</dbReference>
<evidence type="ECO:0000313" key="4">
    <source>
        <dbReference type="EMBL" id="GMI27849.1"/>
    </source>
</evidence>
<dbReference type="PANTHER" id="PTHR24198">
    <property type="entry name" value="ANKYRIN REPEAT AND PROTEIN KINASE DOMAIN-CONTAINING PROTEIN"/>
    <property type="match status" value="1"/>
</dbReference>
<proteinExistence type="predicted"/>
<dbReference type="PANTHER" id="PTHR24198:SF165">
    <property type="entry name" value="ANKYRIN REPEAT-CONTAINING PROTEIN-RELATED"/>
    <property type="match status" value="1"/>
</dbReference>
<keyword evidence="5" id="KW-1185">Reference proteome</keyword>
<reference evidence="4 5" key="1">
    <citation type="journal article" date="2023" name="Commun. Biol.">
        <title>Genome analysis of Parmales, the sister group of diatoms, reveals the evolutionary specialization of diatoms from phago-mixotrophs to photoautotrophs.</title>
        <authorList>
            <person name="Ban H."/>
            <person name="Sato S."/>
            <person name="Yoshikawa S."/>
            <person name="Yamada K."/>
            <person name="Nakamura Y."/>
            <person name="Ichinomiya M."/>
            <person name="Sato N."/>
            <person name="Blanc-Mathieu R."/>
            <person name="Endo H."/>
            <person name="Kuwata A."/>
            <person name="Ogata H."/>
        </authorList>
    </citation>
    <scope>NUCLEOTIDE SEQUENCE [LARGE SCALE GENOMIC DNA]</scope>
</reference>
<evidence type="ECO:0000256" key="3">
    <source>
        <dbReference type="PROSITE-ProRule" id="PRU00023"/>
    </source>
</evidence>
<feature type="non-terminal residue" evidence="4">
    <location>
        <position position="1"/>
    </location>
</feature>
<organism evidence="4 5">
    <name type="scientific">Tetraparma gracilis</name>
    <dbReference type="NCBI Taxonomy" id="2962635"/>
    <lineage>
        <taxon>Eukaryota</taxon>
        <taxon>Sar</taxon>
        <taxon>Stramenopiles</taxon>
        <taxon>Ochrophyta</taxon>
        <taxon>Bolidophyceae</taxon>
        <taxon>Parmales</taxon>
        <taxon>Triparmaceae</taxon>
        <taxon>Tetraparma</taxon>
    </lineage>
</organism>
<accession>A0ABQ6ML48</accession>
<dbReference type="SUPFAM" id="SSF48403">
    <property type="entry name" value="Ankyrin repeat"/>
    <property type="match status" value="1"/>
</dbReference>
<feature type="repeat" description="ANK" evidence="3">
    <location>
        <begin position="20"/>
        <end position="52"/>
    </location>
</feature>
<evidence type="ECO:0008006" key="6">
    <source>
        <dbReference type="Google" id="ProtNLM"/>
    </source>
</evidence>
<dbReference type="InterPro" id="IPR002110">
    <property type="entry name" value="Ankyrin_rpt"/>
</dbReference>
<name>A0ABQ6ML48_9STRA</name>
<evidence type="ECO:0000256" key="2">
    <source>
        <dbReference type="ARBA" id="ARBA00023043"/>
    </source>
</evidence>
<sequence length="327" mass="34635">YLEALALRIAGGEEVEEHVDGVDCLMIAAESGHEEAVKYFLEKGADPRKTDDDDKTALTNAVKGNFGEVAAILVAAGADPDTEFVDEEGVSHNLLMDSIIVENDEFARLLIENGADVTHKDEAGVTTLLQAAHRGLGDIVELLLKKGGVDVDEGNDDGITPIIAAASEGHDAIVDLLVGTGKCDLNKVDKDGTNPLMAASVRGHASIVKKLLSGGSGLNAQNSDGHTALMFAYNGKNQVAMLWDQYKEMLAEAGEEDVEDNAKLIKEALDNHTAVIDLLAASGADATIKDSEGHTAADFDYNPDLDADLVEGEKKSADRRSKSKNEL</sequence>
<dbReference type="Pfam" id="PF00023">
    <property type="entry name" value="Ank"/>
    <property type="match status" value="1"/>
</dbReference>
<keyword evidence="2 3" id="KW-0040">ANK repeat</keyword>
<dbReference type="Pfam" id="PF12796">
    <property type="entry name" value="Ank_2"/>
    <property type="match status" value="2"/>
</dbReference>
<dbReference type="EMBL" id="BRYB01001531">
    <property type="protein sequence ID" value="GMI27849.1"/>
    <property type="molecule type" value="Genomic_DNA"/>
</dbReference>
<dbReference type="Gene3D" id="1.25.40.20">
    <property type="entry name" value="Ankyrin repeat-containing domain"/>
    <property type="match status" value="1"/>
</dbReference>
<dbReference type="InterPro" id="IPR036770">
    <property type="entry name" value="Ankyrin_rpt-contain_sf"/>
</dbReference>
<protein>
    <recommendedName>
        <fullName evidence="6">Ankyrin</fullName>
    </recommendedName>
</protein>
<evidence type="ECO:0000313" key="5">
    <source>
        <dbReference type="Proteomes" id="UP001165060"/>
    </source>
</evidence>